<feature type="domain" description="MmgE/PrpD N-terminal" evidence="2">
    <location>
        <begin position="14"/>
        <end position="250"/>
    </location>
</feature>
<dbReference type="InterPro" id="IPR005656">
    <property type="entry name" value="MmgE_PrpD"/>
</dbReference>
<dbReference type="Pfam" id="PF19305">
    <property type="entry name" value="MmgE_PrpD_C"/>
    <property type="match status" value="1"/>
</dbReference>
<comment type="similarity">
    <text evidence="1">Belongs to the PrpD family.</text>
</comment>
<dbReference type="InterPro" id="IPR036148">
    <property type="entry name" value="MmgE/PrpD_sf"/>
</dbReference>
<dbReference type="InterPro" id="IPR042183">
    <property type="entry name" value="MmgE/PrpD_sf_1"/>
</dbReference>
<dbReference type="Gene3D" id="1.10.4100.10">
    <property type="entry name" value="2-methylcitrate dehydratase PrpD"/>
    <property type="match status" value="1"/>
</dbReference>
<dbReference type="Pfam" id="PF03972">
    <property type="entry name" value="MmgE_PrpD_N"/>
    <property type="match status" value="1"/>
</dbReference>
<comment type="caution">
    <text evidence="4">The sequence shown here is derived from an EMBL/GenBank/DDBJ whole genome shotgun (WGS) entry which is preliminary data.</text>
</comment>
<dbReference type="InterPro" id="IPR042188">
    <property type="entry name" value="MmgE/PrpD_sf_2"/>
</dbReference>
<keyword evidence="5" id="KW-1185">Reference proteome</keyword>
<evidence type="ECO:0000259" key="3">
    <source>
        <dbReference type="Pfam" id="PF19305"/>
    </source>
</evidence>
<dbReference type="PANTHER" id="PTHR16943:SF8">
    <property type="entry name" value="2-METHYLCITRATE DEHYDRATASE"/>
    <property type="match status" value="1"/>
</dbReference>
<evidence type="ECO:0000256" key="1">
    <source>
        <dbReference type="ARBA" id="ARBA00006174"/>
    </source>
</evidence>
<reference evidence="5" key="1">
    <citation type="journal article" date="2019" name="Int. J. Syst. Evol. Microbiol.">
        <title>The Global Catalogue of Microorganisms (GCM) 10K type strain sequencing project: providing services to taxonomists for standard genome sequencing and annotation.</title>
        <authorList>
            <consortium name="The Broad Institute Genomics Platform"/>
            <consortium name="The Broad Institute Genome Sequencing Center for Infectious Disease"/>
            <person name="Wu L."/>
            <person name="Ma J."/>
        </authorList>
    </citation>
    <scope>NUCLEOTIDE SEQUENCE [LARGE SCALE GENOMIC DNA]</scope>
    <source>
        <strain evidence="5">JCM 17666</strain>
    </source>
</reference>
<evidence type="ECO:0008006" key="6">
    <source>
        <dbReference type="Google" id="ProtNLM"/>
    </source>
</evidence>
<dbReference type="EMBL" id="BAABFO010000029">
    <property type="protein sequence ID" value="GAA4341387.1"/>
    <property type="molecule type" value="Genomic_DNA"/>
</dbReference>
<sequence>MSHPPEPLAARIGREAHAFGYGDLDVAARGKVKLCLMDMVGCALEARALPWSRQAAVAAGAAGDNGDGGPATVIGWPRRAARGDAAFANGTMGHGLVREDMHAGAVSHLGVAILPALMALAEGRKVAGRDFIAAAVLGYEVGAQVGRAVIDAELARTRRPTGITGPIGAAAGGARLLGLAPAQIASAVALAANATGGLNEWAHTGGSEMFFHPGLAARSGVTAVQLAQAGAFGSPSALDGPAGLFASLGKAGAQEGVRLFGVAPEILAVYHKPVPACNFAQTASQAAIAAASELAAPAEAVASIAIRVPRAGALYPGCDFTGPFERVLQAKMSIQYCVASALIEGDVTERNFALLDDPRLHRLLALTRLEIDDEMTRAFPARQGGEVELALAGGRRIRHRLDDVVNASPAQVRARFRAACADAFGAGRAERIEAAIDGLDYADDAGAWIALLSGQTTFHPSGDPR</sequence>
<gene>
    <name evidence="4" type="ORF">GCM10023144_42060</name>
</gene>
<name>A0ABP8HML7_9BURK</name>
<evidence type="ECO:0000313" key="5">
    <source>
        <dbReference type="Proteomes" id="UP001501671"/>
    </source>
</evidence>
<organism evidence="4 5">
    <name type="scientific">Pigmentiphaga soli</name>
    <dbReference type="NCBI Taxonomy" id="1007095"/>
    <lineage>
        <taxon>Bacteria</taxon>
        <taxon>Pseudomonadati</taxon>
        <taxon>Pseudomonadota</taxon>
        <taxon>Betaproteobacteria</taxon>
        <taxon>Burkholderiales</taxon>
        <taxon>Alcaligenaceae</taxon>
        <taxon>Pigmentiphaga</taxon>
    </lineage>
</organism>
<evidence type="ECO:0000259" key="2">
    <source>
        <dbReference type="Pfam" id="PF03972"/>
    </source>
</evidence>
<proteinExistence type="inferred from homology"/>
<dbReference type="SUPFAM" id="SSF103378">
    <property type="entry name" value="2-methylcitrate dehydratase PrpD"/>
    <property type="match status" value="1"/>
</dbReference>
<dbReference type="InterPro" id="IPR045336">
    <property type="entry name" value="MmgE_PrpD_N"/>
</dbReference>
<dbReference type="RefSeq" id="WP_345251881.1">
    <property type="nucleotide sequence ID" value="NZ_BAABFO010000029.1"/>
</dbReference>
<dbReference type="Gene3D" id="3.30.1330.120">
    <property type="entry name" value="2-methylcitrate dehydratase PrpD"/>
    <property type="match status" value="1"/>
</dbReference>
<dbReference type="InterPro" id="IPR045337">
    <property type="entry name" value="MmgE_PrpD_C"/>
</dbReference>
<accession>A0ABP8HML7</accession>
<evidence type="ECO:0000313" key="4">
    <source>
        <dbReference type="EMBL" id="GAA4341387.1"/>
    </source>
</evidence>
<feature type="domain" description="MmgE/PrpD C-terminal" evidence="3">
    <location>
        <begin position="275"/>
        <end position="439"/>
    </location>
</feature>
<protein>
    <recommendedName>
        <fullName evidence="6">MmgE/PrpD family protein</fullName>
    </recommendedName>
</protein>
<dbReference type="PANTHER" id="PTHR16943">
    <property type="entry name" value="2-METHYLCITRATE DEHYDRATASE-RELATED"/>
    <property type="match status" value="1"/>
</dbReference>
<dbReference type="Proteomes" id="UP001501671">
    <property type="component" value="Unassembled WGS sequence"/>
</dbReference>